<sequence>MPSAPFDIALEDTIVEACIQHLLKFSLHLDDYRLCLVVNGFFVKFNNYVDIYPEYETLKYISQCAKNDINAPRVPEIVHFFHREDLCWEYLVMENINLTPPPEDFFQRVAKAIQWLHDCPVPPDGARIGPVGSGRARHWLFWEYEAPLEFSSLLALERFLNRAIEKLPPQGRASTAPISISHEQLVFMQSDMDESNFGVDDEGRTCLFDFTTVGLLPESFASYTMSLTPFAQAVAQYLGWSPSPNQRSMCRVASILVMSSGPLGLDKDGNPVPPRRRLTQASRMKDSTEEQPTTERKDSSAEKPEPKIKPPYPELDPAHITL</sequence>
<dbReference type="Pfam" id="PF01636">
    <property type="entry name" value="APH"/>
    <property type="match status" value="1"/>
</dbReference>
<reference evidence="3 4" key="1">
    <citation type="journal article" name="Sci. Rep.">
        <title>Telomere-to-telomere assembled and centromere annotated genomes of the two main subspecies of the button mushroom Agaricus bisporus reveal especially polymorphic chromosome ends.</title>
        <authorList>
            <person name="Sonnenberg A.S.M."/>
            <person name="Sedaghat-Telgerd N."/>
            <person name="Lavrijssen B."/>
            <person name="Ohm R.A."/>
            <person name="Hendrickx P.M."/>
            <person name="Scholtmeijer K."/>
            <person name="Baars J.J.P."/>
            <person name="van Peer A."/>
        </authorList>
    </citation>
    <scope>NUCLEOTIDE SEQUENCE [LARGE SCALE GENOMIC DNA]</scope>
    <source>
        <strain evidence="3 4">H119_p4</strain>
    </source>
</reference>
<dbReference type="Proteomes" id="UP000629468">
    <property type="component" value="Unassembled WGS sequence"/>
</dbReference>
<dbReference type="SUPFAM" id="SSF56112">
    <property type="entry name" value="Protein kinase-like (PK-like)"/>
    <property type="match status" value="1"/>
</dbReference>
<feature type="compositionally biased region" description="Basic and acidic residues" evidence="1">
    <location>
        <begin position="283"/>
        <end position="308"/>
    </location>
</feature>
<evidence type="ECO:0000256" key="1">
    <source>
        <dbReference type="SAM" id="MobiDB-lite"/>
    </source>
</evidence>
<dbReference type="EMBL" id="JABXXO010000013">
    <property type="protein sequence ID" value="KAF7761887.1"/>
    <property type="molecule type" value="Genomic_DNA"/>
</dbReference>
<proteinExistence type="predicted"/>
<name>A0A8H7C429_AGABI</name>
<dbReference type="InterPro" id="IPR011009">
    <property type="entry name" value="Kinase-like_dom_sf"/>
</dbReference>
<evidence type="ECO:0000313" key="4">
    <source>
        <dbReference type="Proteomes" id="UP000629468"/>
    </source>
</evidence>
<feature type="domain" description="Aminoglycoside phosphotransferase" evidence="2">
    <location>
        <begin position="49"/>
        <end position="215"/>
    </location>
</feature>
<comment type="caution">
    <text evidence="3">The sequence shown here is derived from an EMBL/GenBank/DDBJ whole genome shotgun (WGS) entry which is preliminary data.</text>
</comment>
<evidence type="ECO:0000259" key="2">
    <source>
        <dbReference type="Pfam" id="PF01636"/>
    </source>
</evidence>
<gene>
    <name evidence="3" type="ORF">Agabi119p4_9879</name>
</gene>
<evidence type="ECO:0000313" key="3">
    <source>
        <dbReference type="EMBL" id="KAF7761887.1"/>
    </source>
</evidence>
<dbReference type="AlphaFoldDB" id="A0A8H7C429"/>
<organism evidence="3 4">
    <name type="scientific">Agaricus bisporus var. burnettii</name>
    <dbReference type="NCBI Taxonomy" id="192524"/>
    <lineage>
        <taxon>Eukaryota</taxon>
        <taxon>Fungi</taxon>
        <taxon>Dikarya</taxon>
        <taxon>Basidiomycota</taxon>
        <taxon>Agaricomycotina</taxon>
        <taxon>Agaricomycetes</taxon>
        <taxon>Agaricomycetidae</taxon>
        <taxon>Agaricales</taxon>
        <taxon>Agaricineae</taxon>
        <taxon>Agaricaceae</taxon>
        <taxon>Agaricus</taxon>
    </lineage>
</organism>
<dbReference type="InterPro" id="IPR002575">
    <property type="entry name" value="Aminoglycoside_PTrfase"/>
</dbReference>
<accession>A0A8H7C429</accession>
<feature type="region of interest" description="Disordered" evidence="1">
    <location>
        <begin position="262"/>
        <end position="322"/>
    </location>
</feature>
<protein>
    <recommendedName>
        <fullName evidence="2">Aminoglycoside phosphotransferase domain-containing protein</fullName>
    </recommendedName>
</protein>